<feature type="transmembrane region" description="Helical" evidence="1">
    <location>
        <begin position="39"/>
        <end position="60"/>
    </location>
</feature>
<evidence type="ECO:0000313" key="2">
    <source>
        <dbReference type="EMBL" id="KKU09425.1"/>
    </source>
</evidence>
<comment type="caution">
    <text evidence="2">The sequence shown here is derived from an EMBL/GenBank/DDBJ whole genome shotgun (WGS) entry which is preliminary data.</text>
</comment>
<feature type="transmembrane region" description="Helical" evidence="1">
    <location>
        <begin position="109"/>
        <end position="127"/>
    </location>
</feature>
<dbReference type="AlphaFoldDB" id="A0A0G1QL82"/>
<proteinExistence type="predicted"/>
<evidence type="ECO:0000313" key="3">
    <source>
        <dbReference type="Proteomes" id="UP000034329"/>
    </source>
</evidence>
<feature type="transmembrane region" description="Helical" evidence="1">
    <location>
        <begin position="12"/>
        <end position="33"/>
    </location>
</feature>
<keyword evidence="1" id="KW-1133">Transmembrane helix</keyword>
<protein>
    <submittedName>
        <fullName evidence="2">Uncharacterized protein</fullName>
    </submittedName>
</protein>
<keyword evidence="1" id="KW-0812">Transmembrane</keyword>
<name>A0A0G1QL82_9BACT</name>
<organism evidence="2 3">
    <name type="scientific">Candidatus Woesebacteria bacterium GW2011_GWB1_45_5</name>
    <dbReference type="NCBI Taxonomy" id="1618581"/>
    <lineage>
        <taxon>Bacteria</taxon>
        <taxon>Candidatus Woeseibacteriota</taxon>
    </lineage>
</organism>
<reference evidence="2 3" key="1">
    <citation type="journal article" date="2015" name="Nature">
        <title>rRNA introns, odd ribosomes, and small enigmatic genomes across a large radiation of phyla.</title>
        <authorList>
            <person name="Brown C.T."/>
            <person name="Hug L.A."/>
            <person name="Thomas B.C."/>
            <person name="Sharon I."/>
            <person name="Castelle C.J."/>
            <person name="Singh A."/>
            <person name="Wilkins M.J."/>
            <person name="Williams K.H."/>
            <person name="Banfield J.F."/>
        </authorList>
    </citation>
    <scope>NUCLEOTIDE SEQUENCE [LARGE SCALE GENOMIC DNA]</scope>
</reference>
<accession>A0A0G1QL82</accession>
<feature type="non-terminal residue" evidence="2">
    <location>
        <position position="1"/>
    </location>
</feature>
<keyword evidence="1" id="KW-0472">Membrane</keyword>
<gene>
    <name evidence="2" type="ORF">UX13_C0040G0007</name>
</gene>
<dbReference type="EMBL" id="LCLA01000040">
    <property type="protein sequence ID" value="KKU09425.1"/>
    <property type="molecule type" value="Genomic_DNA"/>
</dbReference>
<evidence type="ECO:0000256" key="1">
    <source>
        <dbReference type="SAM" id="Phobius"/>
    </source>
</evidence>
<dbReference type="Proteomes" id="UP000034329">
    <property type="component" value="Unassembled WGS sequence"/>
</dbReference>
<sequence>IITAVTVLKVRIYETFEAFAVSGLPWVSLIFLADSVAKSQFGSFLGFLLTLAFIFIFYYLDSHYKKFTWYGSGKIGFAGLATAGIIFLVRAGLAVFTSGVLSFVDKYEATISGTTAFVCFLLIFNLGRKK</sequence>